<name>A0A853IGG6_9GAMM</name>
<evidence type="ECO:0000313" key="2">
    <source>
        <dbReference type="Proteomes" id="UP000569732"/>
    </source>
</evidence>
<reference evidence="1 2" key="1">
    <citation type="submission" date="2020-07" db="EMBL/GenBank/DDBJ databases">
        <title>Endozoicomonas sp. nov., isolated from sediment.</title>
        <authorList>
            <person name="Gu T."/>
        </authorList>
    </citation>
    <scope>NUCLEOTIDE SEQUENCE [LARGE SCALE GENOMIC DNA]</scope>
    <source>
        <strain evidence="1 2">SM1973</strain>
    </source>
</reference>
<dbReference type="RefSeq" id="WP_180571104.1">
    <property type="nucleotide sequence ID" value="NZ_JACCKB010000061.1"/>
</dbReference>
<organism evidence="1 2">
    <name type="scientific">Spartinivicinus marinus</name>
    <dbReference type="NCBI Taxonomy" id="2994442"/>
    <lineage>
        <taxon>Bacteria</taxon>
        <taxon>Pseudomonadati</taxon>
        <taxon>Pseudomonadota</taxon>
        <taxon>Gammaproteobacteria</taxon>
        <taxon>Oceanospirillales</taxon>
        <taxon>Zooshikellaceae</taxon>
        <taxon>Spartinivicinus</taxon>
    </lineage>
</organism>
<dbReference type="EMBL" id="JACCKB010000061">
    <property type="protein sequence ID" value="NYZ69104.1"/>
    <property type="molecule type" value="Genomic_DNA"/>
</dbReference>
<sequence>MYQTGLANNVNDFLDKLRIYAESIGWTIHKHLVANIDGGANNGVWLQLSHPSVGYFSFYSDNRTESESEHYPKPSIFISGETGVSEGGIWEQPGSTAEDSSETNGLYGPFTYFLFGSTNYIHCVIEIRSGLFSHLGIGMLEKSGYHGGQYVFGTRYFVNIDDTGSASARNWKYTNHTLPFDAIESSKASTLIRMNNNWLKIGTYNSYAPNGSGWGPIRACEESYSDTRQRQKNPYGWLFDASPNELNSITPLFPLLTYAKDVQERGYLLGNPPEMRWCNMKNIVPGDSMFIGEDEWVIFPIKAKVLEGNAPKGQYSSYLYGLAYKKS</sequence>
<comment type="caution">
    <text evidence="1">The sequence shown here is derived from an EMBL/GenBank/DDBJ whole genome shotgun (WGS) entry which is preliminary data.</text>
</comment>
<dbReference type="Proteomes" id="UP000569732">
    <property type="component" value="Unassembled WGS sequence"/>
</dbReference>
<protein>
    <submittedName>
        <fullName evidence="1">Uncharacterized protein</fullName>
    </submittedName>
</protein>
<dbReference type="AlphaFoldDB" id="A0A853IGG6"/>
<gene>
    <name evidence="1" type="ORF">H0A36_24085</name>
</gene>
<accession>A0A853IGG6</accession>
<evidence type="ECO:0000313" key="1">
    <source>
        <dbReference type="EMBL" id="NYZ69104.1"/>
    </source>
</evidence>
<keyword evidence="2" id="KW-1185">Reference proteome</keyword>
<proteinExistence type="predicted"/>